<dbReference type="Pfam" id="PF09177">
    <property type="entry name" value="STX6_10_61_N"/>
    <property type="match status" value="1"/>
</dbReference>
<dbReference type="GO" id="GO:0048193">
    <property type="term" value="P:Golgi vesicle transport"/>
    <property type="evidence" value="ECO:0007669"/>
    <property type="project" value="InterPro"/>
</dbReference>
<dbReference type="Gene3D" id="1.20.58.90">
    <property type="match status" value="1"/>
</dbReference>
<accession>A0AAX6E2Z3</accession>
<evidence type="ECO:0000256" key="3">
    <source>
        <dbReference type="SAM" id="Phobius"/>
    </source>
</evidence>
<organism evidence="5 6">
    <name type="scientific">Iris pallida</name>
    <name type="common">Sweet iris</name>
    <dbReference type="NCBI Taxonomy" id="29817"/>
    <lineage>
        <taxon>Eukaryota</taxon>
        <taxon>Viridiplantae</taxon>
        <taxon>Streptophyta</taxon>
        <taxon>Embryophyta</taxon>
        <taxon>Tracheophyta</taxon>
        <taxon>Spermatophyta</taxon>
        <taxon>Magnoliopsida</taxon>
        <taxon>Liliopsida</taxon>
        <taxon>Asparagales</taxon>
        <taxon>Iridaceae</taxon>
        <taxon>Iridoideae</taxon>
        <taxon>Irideae</taxon>
        <taxon>Iris</taxon>
    </lineage>
</organism>
<reference evidence="5" key="2">
    <citation type="submission" date="2023-04" db="EMBL/GenBank/DDBJ databases">
        <authorList>
            <person name="Bruccoleri R.E."/>
            <person name="Oakeley E.J."/>
            <person name="Faust A.-M."/>
            <person name="Dessus-Babus S."/>
            <person name="Altorfer M."/>
            <person name="Burckhardt D."/>
            <person name="Oertli M."/>
            <person name="Naumann U."/>
            <person name="Petersen F."/>
            <person name="Wong J."/>
        </authorList>
    </citation>
    <scope>NUCLEOTIDE SEQUENCE</scope>
    <source>
        <strain evidence="5">GSM-AAB239-AS_SAM_17_03QT</strain>
        <tissue evidence="5">Leaf</tissue>
    </source>
</reference>
<keyword evidence="1" id="KW-0813">Transport</keyword>
<keyword evidence="1" id="KW-0653">Protein transport</keyword>
<evidence type="ECO:0000256" key="1">
    <source>
        <dbReference type="ARBA" id="ARBA00022927"/>
    </source>
</evidence>
<protein>
    <recommendedName>
        <fullName evidence="4">Syntaxin 6/10/61 N-terminal domain-containing protein</fullName>
    </recommendedName>
</protein>
<evidence type="ECO:0000259" key="4">
    <source>
        <dbReference type="Pfam" id="PF09177"/>
    </source>
</evidence>
<keyword evidence="3" id="KW-0812">Transmembrane</keyword>
<keyword evidence="3" id="KW-0472">Membrane</keyword>
<dbReference type="GO" id="GO:0015031">
    <property type="term" value="P:protein transport"/>
    <property type="evidence" value="ECO:0007669"/>
    <property type="project" value="UniProtKB-KW"/>
</dbReference>
<dbReference type="PANTHER" id="PTHR34949">
    <property type="entry name" value="OS05G0443700 PROTEIN"/>
    <property type="match status" value="1"/>
</dbReference>
<evidence type="ECO:0000256" key="2">
    <source>
        <dbReference type="ARBA" id="ARBA00046280"/>
    </source>
</evidence>
<reference evidence="5" key="1">
    <citation type="journal article" date="2023" name="GigaByte">
        <title>Genome assembly of the bearded iris, Iris pallida Lam.</title>
        <authorList>
            <person name="Bruccoleri R.E."/>
            <person name="Oakeley E.J."/>
            <person name="Faust A.M.E."/>
            <person name="Altorfer M."/>
            <person name="Dessus-Babus S."/>
            <person name="Burckhardt D."/>
            <person name="Oertli M."/>
            <person name="Naumann U."/>
            <person name="Petersen F."/>
            <person name="Wong J."/>
        </authorList>
    </citation>
    <scope>NUCLEOTIDE SEQUENCE</scope>
    <source>
        <strain evidence="5">GSM-AAB239-AS_SAM_17_03QT</strain>
    </source>
</reference>
<keyword evidence="3" id="KW-1133">Transmembrane helix</keyword>
<proteinExistence type="predicted"/>
<keyword evidence="6" id="KW-1185">Reference proteome</keyword>
<comment type="subcellular location">
    <subcellularLocation>
        <location evidence="2">Endomembrane system</location>
        <topology evidence="2">Single-pass type IV membrane protein</topology>
    </subcellularLocation>
</comment>
<dbReference type="AlphaFoldDB" id="A0AAX6E2Z3"/>
<dbReference type="CDD" id="cd21442">
    <property type="entry name" value="SNARE_NTD_STX6-like"/>
    <property type="match status" value="1"/>
</dbReference>
<dbReference type="GO" id="GO:0016020">
    <property type="term" value="C:membrane"/>
    <property type="evidence" value="ECO:0007669"/>
    <property type="project" value="InterPro"/>
</dbReference>
<dbReference type="InterPro" id="IPR015260">
    <property type="entry name" value="Syntaxin-6/10/61_N"/>
</dbReference>
<sequence length="379" mass="43725">MGSMVESFSRWESDPLFSAAEVVQDSADRMESVFRNLLHEQSLSNEDPMDAKLLSLMQYHRRDLMTALETTRWQLEDFEREVNFAELSDKSSSRQNAIRKHRQFIIAIREQIVQVEKSVQDLSTEGSHRNTSWMNLNEQDTDILASFLSGGDIKDQNSGYGTGNGIMRRFLDSNMDNDEIVELKTEDDEVLPMKSSDNADHVYDSSINRMSWKMAHSPRNHDVNEPAFFHGSAGQKEIEELYKPGAYDLESGGLGAKSSFYKNRFRGTAWGFLSNFWLGNKSKGSFTKRRKDGEIMEDLMENTEQRIYSSNGSISTEDQGLYLQRSASTTKFRSWIELIERTFRRSQYLVSYTRFPVRFAPAVLFVLIVICFLLYLIAW</sequence>
<dbReference type="PANTHER" id="PTHR34949:SF2">
    <property type="entry name" value="OS05G0443700 PROTEIN"/>
    <property type="match status" value="1"/>
</dbReference>
<evidence type="ECO:0000313" key="5">
    <source>
        <dbReference type="EMBL" id="KAJ6798351.1"/>
    </source>
</evidence>
<dbReference type="GO" id="GO:0012505">
    <property type="term" value="C:endomembrane system"/>
    <property type="evidence" value="ECO:0007669"/>
    <property type="project" value="UniProtKB-SubCell"/>
</dbReference>
<comment type="caution">
    <text evidence="5">The sequence shown here is derived from an EMBL/GenBank/DDBJ whole genome shotgun (WGS) entry which is preliminary data.</text>
</comment>
<dbReference type="InterPro" id="IPR010989">
    <property type="entry name" value="SNARE"/>
</dbReference>
<dbReference type="EMBL" id="JANAVB010040220">
    <property type="protein sequence ID" value="KAJ6798351.1"/>
    <property type="molecule type" value="Genomic_DNA"/>
</dbReference>
<feature type="transmembrane region" description="Helical" evidence="3">
    <location>
        <begin position="359"/>
        <end position="378"/>
    </location>
</feature>
<dbReference type="Proteomes" id="UP001140949">
    <property type="component" value="Unassembled WGS sequence"/>
</dbReference>
<feature type="domain" description="Syntaxin 6/10/61 N-terminal" evidence="4">
    <location>
        <begin position="14"/>
        <end position="116"/>
    </location>
</feature>
<evidence type="ECO:0000313" key="6">
    <source>
        <dbReference type="Proteomes" id="UP001140949"/>
    </source>
</evidence>
<gene>
    <name evidence="5" type="ORF">M6B38_211520</name>
</gene>
<name>A0AAX6E2Z3_IRIPA</name>
<dbReference type="SUPFAM" id="SSF47661">
    <property type="entry name" value="t-snare proteins"/>
    <property type="match status" value="1"/>
</dbReference>